<protein>
    <submittedName>
        <fullName evidence="1">Uncharacterized protein</fullName>
    </submittedName>
</protein>
<evidence type="ECO:0000313" key="1">
    <source>
        <dbReference type="EMBL" id="MFD1015462.1"/>
    </source>
</evidence>
<evidence type="ECO:0000313" key="2">
    <source>
        <dbReference type="Proteomes" id="UP001597086"/>
    </source>
</evidence>
<comment type="caution">
    <text evidence="1">The sequence shown here is derived from an EMBL/GenBank/DDBJ whole genome shotgun (WGS) entry which is preliminary data.</text>
</comment>
<proteinExistence type="predicted"/>
<sequence length="188" mass="21708">MRTEIKYLELKSGFSDNGPAWIGMVSFSKSGKTIYFDGKAFQSLNGTGISANYFDLESGNEYWISGVKNDMSDRHKFGGGKIFVEKRILSDYLNIIGKSELPKSEYELVEVKTEKPTERINELENKKLEPTEFGTDLYFKEPNELSDSEIEHLIAELIIDEKNIVFNKARRTYKKKRIELEAELEKRN</sequence>
<keyword evidence="2" id="KW-1185">Reference proteome</keyword>
<dbReference type="Proteomes" id="UP001597086">
    <property type="component" value="Unassembled WGS sequence"/>
</dbReference>
<accession>A0ABW3KR18</accession>
<gene>
    <name evidence="1" type="ORF">ACFQ13_05980</name>
</gene>
<name>A0ABW3KR18_9FLAO</name>
<organism evidence="1 2">
    <name type="scientific">Winogradskyella rapida</name>
    <dbReference type="NCBI Taxonomy" id="549701"/>
    <lineage>
        <taxon>Bacteria</taxon>
        <taxon>Pseudomonadati</taxon>
        <taxon>Bacteroidota</taxon>
        <taxon>Flavobacteriia</taxon>
        <taxon>Flavobacteriales</taxon>
        <taxon>Flavobacteriaceae</taxon>
        <taxon>Winogradskyella</taxon>
    </lineage>
</organism>
<reference evidence="2" key="1">
    <citation type="journal article" date="2019" name="Int. J. Syst. Evol. Microbiol.">
        <title>The Global Catalogue of Microorganisms (GCM) 10K type strain sequencing project: providing services to taxonomists for standard genome sequencing and annotation.</title>
        <authorList>
            <consortium name="The Broad Institute Genomics Platform"/>
            <consortium name="The Broad Institute Genome Sequencing Center for Infectious Disease"/>
            <person name="Wu L."/>
            <person name="Ma J."/>
        </authorList>
    </citation>
    <scope>NUCLEOTIDE SEQUENCE [LARGE SCALE GENOMIC DNA]</scope>
    <source>
        <strain evidence="2">CCUG 56098</strain>
    </source>
</reference>
<dbReference type="RefSeq" id="WP_386115174.1">
    <property type="nucleotide sequence ID" value="NZ_JBHTKM010000029.1"/>
</dbReference>
<dbReference type="EMBL" id="JBHTKM010000029">
    <property type="protein sequence ID" value="MFD1015462.1"/>
    <property type="molecule type" value="Genomic_DNA"/>
</dbReference>